<organism evidence="1">
    <name type="scientific">marine sediment metagenome</name>
    <dbReference type="NCBI Taxonomy" id="412755"/>
    <lineage>
        <taxon>unclassified sequences</taxon>
        <taxon>metagenomes</taxon>
        <taxon>ecological metagenomes</taxon>
    </lineage>
</organism>
<protein>
    <submittedName>
        <fullName evidence="1">Uncharacterized protein</fullName>
    </submittedName>
</protein>
<gene>
    <name evidence="1" type="ORF">LCGC14_1572420</name>
</gene>
<dbReference type="EMBL" id="LAZR01012279">
    <property type="protein sequence ID" value="KKM27671.1"/>
    <property type="molecule type" value="Genomic_DNA"/>
</dbReference>
<proteinExistence type="predicted"/>
<sequence length="44" mass="5044">MAALDFANLFFLLSWLLRDNSVFIHHENEVKPCLVGIIEKSIAK</sequence>
<accession>A0A0F9IJ79</accession>
<evidence type="ECO:0000313" key="1">
    <source>
        <dbReference type="EMBL" id="KKM27671.1"/>
    </source>
</evidence>
<name>A0A0F9IJ79_9ZZZZ</name>
<comment type="caution">
    <text evidence="1">The sequence shown here is derived from an EMBL/GenBank/DDBJ whole genome shotgun (WGS) entry which is preliminary data.</text>
</comment>
<reference evidence="1" key="1">
    <citation type="journal article" date="2015" name="Nature">
        <title>Complex archaea that bridge the gap between prokaryotes and eukaryotes.</title>
        <authorList>
            <person name="Spang A."/>
            <person name="Saw J.H."/>
            <person name="Jorgensen S.L."/>
            <person name="Zaremba-Niedzwiedzka K."/>
            <person name="Martijn J."/>
            <person name="Lind A.E."/>
            <person name="van Eijk R."/>
            <person name="Schleper C."/>
            <person name="Guy L."/>
            <person name="Ettema T.J."/>
        </authorList>
    </citation>
    <scope>NUCLEOTIDE SEQUENCE</scope>
</reference>
<dbReference type="AlphaFoldDB" id="A0A0F9IJ79"/>